<accession>A0AAD5Q6Q8</accession>
<evidence type="ECO:0008006" key="10">
    <source>
        <dbReference type="Google" id="ProtNLM"/>
    </source>
</evidence>
<dbReference type="PROSITE" id="PS50067">
    <property type="entry name" value="KINESIN_MOTOR_2"/>
    <property type="match status" value="1"/>
</dbReference>
<feature type="domain" description="BRO1" evidence="7">
    <location>
        <begin position="1"/>
        <end position="578"/>
    </location>
</feature>
<evidence type="ECO:0000313" key="8">
    <source>
        <dbReference type="EMBL" id="KAJ0400625.1"/>
    </source>
</evidence>
<dbReference type="InterPro" id="IPR038499">
    <property type="entry name" value="BRO1_sf"/>
</dbReference>
<organism evidence="8 9">
    <name type="scientific">Pythium insidiosum</name>
    <name type="common">Pythiosis disease agent</name>
    <dbReference type="NCBI Taxonomy" id="114742"/>
    <lineage>
        <taxon>Eukaryota</taxon>
        <taxon>Sar</taxon>
        <taxon>Stramenopiles</taxon>
        <taxon>Oomycota</taxon>
        <taxon>Peronosporomycetes</taxon>
        <taxon>Pythiales</taxon>
        <taxon>Pythiaceae</taxon>
        <taxon>Pythium</taxon>
    </lineage>
</organism>
<dbReference type="PANTHER" id="PTHR47968:SF75">
    <property type="entry name" value="CENTROMERE-ASSOCIATED PROTEIN E"/>
    <property type="match status" value="1"/>
</dbReference>
<feature type="compositionally biased region" description="Polar residues" evidence="5">
    <location>
        <begin position="2557"/>
        <end position="2568"/>
    </location>
</feature>
<keyword evidence="2 3" id="KW-0505">Motor protein</keyword>
<dbReference type="SMART" id="SM00129">
    <property type="entry name" value="KISc"/>
    <property type="match status" value="1"/>
</dbReference>
<feature type="domain" description="Kinesin motor" evidence="6">
    <location>
        <begin position="556"/>
        <end position="921"/>
    </location>
</feature>
<comment type="similarity">
    <text evidence="3">Belongs to the TRAFAC class myosin-kinesin ATPase superfamily. Kinesin family.</text>
</comment>
<comment type="caution">
    <text evidence="8">The sequence shown here is derived from an EMBL/GenBank/DDBJ whole genome shotgun (WGS) entry which is preliminary data.</text>
</comment>
<feature type="region of interest" description="Disordered" evidence="5">
    <location>
        <begin position="989"/>
        <end position="1013"/>
    </location>
</feature>
<dbReference type="InterPro" id="IPR036961">
    <property type="entry name" value="Kinesin_motor_dom_sf"/>
</dbReference>
<evidence type="ECO:0000256" key="5">
    <source>
        <dbReference type="SAM" id="MobiDB-lite"/>
    </source>
</evidence>
<dbReference type="Pfam" id="PF00225">
    <property type="entry name" value="Kinesin"/>
    <property type="match status" value="1"/>
</dbReference>
<dbReference type="GO" id="GO:0003777">
    <property type="term" value="F:microtubule motor activity"/>
    <property type="evidence" value="ECO:0007669"/>
    <property type="project" value="InterPro"/>
</dbReference>
<dbReference type="SMART" id="SM01041">
    <property type="entry name" value="BRO1"/>
    <property type="match status" value="1"/>
</dbReference>
<dbReference type="InterPro" id="IPR004328">
    <property type="entry name" value="BRO1_dom"/>
</dbReference>
<dbReference type="GO" id="GO:0005524">
    <property type="term" value="F:ATP binding"/>
    <property type="evidence" value="ECO:0007669"/>
    <property type="project" value="UniProtKB-UniRule"/>
</dbReference>
<dbReference type="PANTHER" id="PTHR47968">
    <property type="entry name" value="CENTROMERE PROTEIN E"/>
    <property type="match status" value="1"/>
</dbReference>
<reference evidence="8" key="1">
    <citation type="submission" date="2021-12" db="EMBL/GenBank/DDBJ databases">
        <title>Prjna785345.</title>
        <authorList>
            <person name="Rujirawat T."/>
            <person name="Krajaejun T."/>
        </authorList>
    </citation>
    <scope>NUCLEOTIDE SEQUENCE</scope>
    <source>
        <strain evidence="8">Pi057C3</strain>
    </source>
</reference>
<sequence>MQTPKRTMPARWTARFKTELDQFVVASKKEAFSRLASALTDARTALKLDRLASDTRSANGESCFKSMEDIEAYVKAVHDYVSLVKGFTVPPSELATPIVDAPVDSRGLPSTPSATLQQPLIEPPPAPVGPSAELPDLRQSRSKCLRFCNWRGVLTNSNSYAMNARIEMAQALLACGLLLRNEARVLADGILSTWPADVREDDLKIAYQLLLHAAGIFEACLLALDITPEVIEGNWSDLSKKPGLVNGAVRAESLDEQTLMEKWREEQRRAAEASAGRASQPTPRTPTGQDAAGSTNDDFAVLKRIPDLANGRFPQVMAWVALVEAQELVILRGVSREFVDFSLMAKLSNDNALRFRQSHSFASRHLPWSTSPVAGKLRQYCMFKDAYYAALSCYFQGAACMERGDARNCAKAIANFRKATTLIRHATQRKTAYDATLGKDEKDRQFVFKTVFMRSEQIIKRDLDIMTRRNDSVFYERIPEPDAACEPVSLVKAVEFPSLDIHQLWRDPDKKSCTGAIDMEVDAAVPPPAPPSALAPTTASTSATSTPSAPHGEAENIAVCIRVRPLNEREVRNKDVPVLRTVNALNLISITDRDGQPLPGKQNVFQYDHIFDATSTTRAMYDRVAKRIVRSALDGINGTIFAYGQTSSGKTYTMTGASGSAVPDASGHPGPGSGDLGILQLAVEDIFSFIEQSTDRDFLLRVSFVEIYNEVVKDLLTPESDSLKLREDPRKGVYVECREEIITTVDDILRLLHEGTARRSVGTTAMNDRSSRSHSIFRVVIESKQKSASRRQSEDDVNGAVLVACLSLVDLAGSESVRHTAADGLRQREAGNINKSLLTLSRVINTLASSAGQGHGHGAGGAGGVGGAGAAPFRDSKLTRLLQNSLDGNTRTLIVCCVTPSDRYLDETKSTLQFAARAKTIQTSAHVNEILDDHAQLRRLKREVHELKRLLNGRDAYHALKAENEALQHEQNKNKAEIARLLGLVLSSSNANSDNSSSSGSSKAGRSKRARETWCPGDFAANVERRRLEMAASPTRQRRKRTSRSDSEDGSMSRRGAFDELKENVNPQNAMGAMHATRDRDDCEDDDDDELDGNVGDNQNEADGSKHRKRRRVRPDDAALRAFVREIEALVHDRLGPQQQQQQQQEEEEAEAGDEQPVPPSPQEDRNSETKRLARLRRNLEALLEQQHVAPAQLDSLVGENEVLKMRVSELTTRLDLSQQADDELAAAKAAMRVSELTTRLDLSQQADDELAAAKAAVDDANKQLAQEREVVSKLQAEQAAWESVRDALESQVSLLQAEYSSRSEKAAVGHEDLQRRVSELTEETSRLQAEIEALKQHEEEVQRVHDDLVLELEVSSKSTIDELTRQLETAFVEIEELKLVKEEEVTKLEEELLLKTDEMDEKVAEFAERERAIQEENERLQRERESLNEAMVALEQQLQQTSGVHGELETRLSDLAAEKASLEGLVAKLREELASSSDEDATKRVALEEQLRVLREEASTEKERLTTEATESESRYRSELESLQHTRDDLQSKMTQLSNALAEKDEQLLKLDAAAAEATAYKDFVQREMDEVMEQHRELEVELEALRSENSTLRHQLADLKQQVEVALSRQHSLDLPAEFAGEIDQLQEALERLQSELSAKIEREAQLTNDCATLRKQNEEQQGENARLQETVRTLREEASTKPSSEDLPVELARLREERWGLATRVEEAEQALDQERRELQRLSEELEAASQSSADLETKLKEREEELERLSAAATDSTELEAQLRSQVEEEREKRLALAAQVSSMQERLEMLVEEKQSFAASAAADLATSDRVRSELVDELSALETQLMELSQEKMALQVQLDESTQQRQVLETATSEKERAVSELQTELDAANEALRTLQATSEATQQSQLTKIQELETAITTLKQQSTEVDTAAVERLEMALAEQTQLRAKLELDVQSFQETVDLLRTEAKTSSDKCNTLQISLEEATASKSQLEAASTTLQAELSRSREEQDELRYQYQQRLLSSEEKEAALLETIQTLEQQVADAKRAVAASTEAVDARVAEMVDRVRVLEMEVDRAQREKVDAETLLSDLRARHEAALRDVASLKAESESALAEQQRLQQTMAATEAEWREREDELTRKAHFEMTSLREQFKEAQEELEALREQFKEAQEELEAYQKYADDEIRKLRVSIEQSDSEMLELNSASHQREEQLQASMKSLEESIATLQRERDVASAQAAEARQEMEALTTRHQERISQGTALVAQLQQDLESAKARAEEDRSQYREMKAAMEKLEGEAYQRRNEMEELTESLKSAQMEAMHYHSQLAEVQLAKEQMSEVLETQKKRIEKLEKVKMTTETLELFRKLKSDRSALQAQVDSLRQDLEAATRVSQQTRQASEQQQQRLLQVKEEEVRMLKEHVAELGQALKAEKDKAVTSRSELRAAVDDVMEKTQREIREMQVLVQEKNEQIVALRTEIASLEKERLGMQDSRTSKESFLEKENLELLVENRKLKKRLESRGGSSMVSSYATMDADVAAFEASARAATALLAEPPTASAFSVDAAPAARGPSTPETKATPAPSSESKRRGLASFLLSSGSTSTNANASAKEEEEEARPACAQQ</sequence>
<dbReference type="InterPro" id="IPR027417">
    <property type="entry name" value="P-loop_NTPase"/>
</dbReference>
<feature type="region of interest" description="Disordered" evidence="5">
    <location>
        <begin position="1498"/>
        <end position="1525"/>
    </location>
</feature>
<feature type="coiled-coil region" evidence="4">
    <location>
        <begin position="1817"/>
        <end position="1893"/>
    </location>
</feature>
<evidence type="ECO:0000259" key="7">
    <source>
        <dbReference type="PROSITE" id="PS51180"/>
    </source>
</evidence>
<keyword evidence="3" id="KW-0067">ATP-binding</keyword>
<evidence type="ECO:0000259" key="6">
    <source>
        <dbReference type="PROSITE" id="PS50067"/>
    </source>
</evidence>
<dbReference type="FunFam" id="3.40.850.10:FF:000170">
    <property type="entry name" value="Kinesin-like protein"/>
    <property type="match status" value="1"/>
</dbReference>
<feature type="region of interest" description="Disordered" evidence="5">
    <location>
        <begin position="1726"/>
        <end position="1769"/>
    </location>
</feature>
<feature type="binding site" evidence="3">
    <location>
        <begin position="644"/>
        <end position="651"/>
    </location>
    <ligand>
        <name>ATP</name>
        <dbReference type="ChEBI" id="CHEBI:30616"/>
    </ligand>
</feature>
<dbReference type="EMBL" id="JAKCXM010000150">
    <property type="protein sequence ID" value="KAJ0400625.1"/>
    <property type="molecule type" value="Genomic_DNA"/>
</dbReference>
<feature type="compositionally biased region" description="Low complexity" evidence="5">
    <location>
        <begin position="989"/>
        <end position="1004"/>
    </location>
</feature>
<dbReference type="GO" id="GO:0007018">
    <property type="term" value="P:microtubule-based movement"/>
    <property type="evidence" value="ECO:0007669"/>
    <property type="project" value="InterPro"/>
</dbReference>
<keyword evidence="3" id="KW-0547">Nucleotide-binding</keyword>
<feature type="compositionally biased region" description="Acidic residues" evidence="5">
    <location>
        <begin position="1082"/>
        <end position="1092"/>
    </location>
</feature>
<feature type="compositionally biased region" description="Low complexity" evidence="5">
    <location>
        <begin position="2581"/>
        <end position="2592"/>
    </location>
</feature>
<dbReference type="InterPro" id="IPR027640">
    <property type="entry name" value="Kinesin-like_fam"/>
</dbReference>
<gene>
    <name evidence="8" type="ORF">P43SY_000910</name>
</gene>
<dbReference type="Proteomes" id="UP001209570">
    <property type="component" value="Unassembled WGS sequence"/>
</dbReference>
<feature type="region of interest" description="Disordered" evidence="5">
    <location>
        <begin position="1136"/>
        <end position="1169"/>
    </location>
</feature>
<feature type="region of interest" description="Disordered" evidence="5">
    <location>
        <begin position="1025"/>
        <end position="1115"/>
    </location>
</feature>
<protein>
    <recommendedName>
        <fullName evidence="10">Kinesin motor domain-containing protein</fullName>
    </recommendedName>
</protein>
<feature type="compositionally biased region" description="Polar residues" evidence="5">
    <location>
        <begin position="281"/>
        <end position="295"/>
    </location>
</feature>
<feature type="compositionally biased region" description="Basic and acidic residues" evidence="5">
    <location>
        <begin position="1739"/>
        <end position="1752"/>
    </location>
</feature>
<dbReference type="PRINTS" id="PR00380">
    <property type="entry name" value="KINESINHEAVY"/>
</dbReference>
<dbReference type="PROSITE" id="PS51180">
    <property type="entry name" value="BRO1"/>
    <property type="match status" value="1"/>
</dbReference>
<dbReference type="Gene3D" id="3.40.850.10">
    <property type="entry name" value="Kinesin motor domain"/>
    <property type="match status" value="1"/>
</dbReference>
<dbReference type="SUPFAM" id="SSF52540">
    <property type="entry name" value="P-loop containing nucleoside triphosphate hydrolases"/>
    <property type="match status" value="1"/>
</dbReference>
<evidence type="ECO:0000256" key="4">
    <source>
        <dbReference type="SAM" id="Coils"/>
    </source>
</evidence>
<feature type="compositionally biased region" description="Acidic residues" evidence="5">
    <location>
        <begin position="1145"/>
        <end position="1154"/>
    </location>
</feature>
<feature type="compositionally biased region" description="Polar residues" evidence="5">
    <location>
        <begin position="108"/>
        <end position="118"/>
    </location>
</feature>
<feature type="coiled-coil region" evidence="4">
    <location>
        <begin position="1920"/>
        <end position="2469"/>
    </location>
</feature>
<keyword evidence="1 4" id="KW-0175">Coiled coil</keyword>
<proteinExistence type="inferred from homology"/>
<feature type="compositionally biased region" description="Low complexity" evidence="5">
    <location>
        <begin position="534"/>
        <end position="550"/>
    </location>
</feature>
<feature type="region of interest" description="Disordered" evidence="5">
    <location>
        <begin position="523"/>
        <end position="551"/>
    </location>
</feature>
<feature type="region of interest" description="Disordered" evidence="5">
    <location>
        <begin position="265"/>
        <end position="295"/>
    </location>
</feature>
<feature type="region of interest" description="Disordered" evidence="5">
    <location>
        <begin position="107"/>
        <end position="133"/>
    </location>
</feature>
<dbReference type="GO" id="GO:0008017">
    <property type="term" value="F:microtubule binding"/>
    <property type="evidence" value="ECO:0007669"/>
    <property type="project" value="InterPro"/>
</dbReference>
<evidence type="ECO:0000313" key="9">
    <source>
        <dbReference type="Proteomes" id="UP001209570"/>
    </source>
</evidence>
<evidence type="ECO:0000256" key="1">
    <source>
        <dbReference type="ARBA" id="ARBA00023054"/>
    </source>
</evidence>
<keyword evidence="9" id="KW-1185">Reference proteome</keyword>
<feature type="region of interest" description="Disordered" evidence="5">
    <location>
        <begin position="2545"/>
        <end position="2607"/>
    </location>
</feature>
<dbReference type="InterPro" id="IPR001752">
    <property type="entry name" value="Kinesin_motor_dom"/>
</dbReference>
<dbReference type="Gene3D" id="1.25.40.280">
    <property type="entry name" value="alix/aip1 like domains"/>
    <property type="match status" value="2"/>
</dbReference>
<name>A0AAD5Q6Q8_PYTIN</name>
<evidence type="ECO:0000256" key="2">
    <source>
        <dbReference type="ARBA" id="ARBA00023175"/>
    </source>
</evidence>
<evidence type="ECO:0000256" key="3">
    <source>
        <dbReference type="PROSITE-ProRule" id="PRU00283"/>
    </source>
</evidence>